<evidence type="ECO:0000256" key="2">
    <source>
        <dbReference type="ARBA" id="ARBA00023002"/>
    </source>
</evidence>
<dbReference type="RefSeq" id="XP_064710927.1">
    <property type="nucleotide sequence ID" value="XM_064848303.1"/>
</dbReference>
<organism evidence="5 6">
    <name type="scientific">Exophiala bonariae</name>
    <dbReference type="NCBI Taxonomy" id="1690606"/>
    <lineage>
        <taxon>Eukaryota</taxon>
        <taxon>Fungi</taxon>
        <taxon>Dikarya</taxon>
        <taxon>Ascomycota</taxon>
        <taxon>Pezizomycotina</taxon>
        <taxon>Eurotiomycetes</taxon>
        <taxon>Chaetothyriomycetidae</taxon>
        <taxon>Chaetothyriales</taxon>
        <taxon>Herpotrichiellaceae</taxon>
        <taxon>Exophiala</taxon>
    </lineage>
</organism>
<evidence type="ECO:0000313" key="5">
    <source>
        <dbReference type="EMBL" id="KAK5062655.1"/>
    </source>
</evidence>
<feature type="transmembrane region" description="Helical" evidence="4">
    <location>
        <begin position="6"/>
        <end position="24"/>
    </location>
</feature>
<dbReference type="PRINTS" id="PR00081">
    <property type="entry name" value="GDHRDH"/>
</dbReference>
<dbReference type="SUPFAM" id="SSF51735">
    <property type="entry name" value="NAD(P)-binding Rossmann-fold domains"/>
    <property type="match status" value="1"/>
</dbReference>
<accession>A0AAV9NRS9</accession>
<comment type="similarity">
    <text evidence="1 3">Belongs to the short-chain dehydrogenases/reductases (SDR) family.</text>
</comment>
<dbReference type="Pfam" id="PF00106">
    <property type="entry name" value="adh_short"/>
    <property type="match status" value="1"/>
</dbReference>
<keyword evidence="4" id="KW-0472">Membrane</keyword>
<keyword evidence="4" id="KW-1133">Transmembrane helix</keyword>
<dbReference type="PANTHER" id="PTHR43976:SF16">
    <property type="entry name" value="SHORT-CHAIN DEHYDROGENASE_REDUCTASE FAMILY PROTEIN"/>
    <property type="match status" value="1"/>
</dbReference>
<sequence length="294" mass="32243">MTKVWLVTGCSSGLGKLLVLAIVARGDRVIATARNVAALKQFEDNPGVRTLQLDVTAEQDIIDAKVHDALGKFGQIDVLVNNAGFVGSGVWEEVSHKDALRQFETNFFGAMNMTRSVLPLFRSRKSGTLLFVSSIAAWLGVGAGGLYSSSKFALEGAVESLHDEVKHLNINTHLLVLGQFRTEILSADRGLARRSENPIPEYDAIFDALLQRQIATDGKQPGDPQLAVQRIVDVVRREGVLHNVENLPLRIPLGSDAVEIMRRKCEETMRLLDDLALFAKSTDFADVHAVPSYR</sequence>
<gene>
    <name evidence="5" type="ORF">LTR84_004728</name>
</gene>
<evidence type="ECO:0000256" key="4">
    <source>
        <dbReference type="SAM" id="Phobius"/>
    </source>
</evidence>
<dbReference type="InterPro" id="IPR051911">
    <property type="entry name" value="SDR_oxidoreductase"/>
</dbReference>
<reference evidence="5 6" key="1">
    <citation type="submission" date="2023-08" db="EMBL/GenBank/DDBJ databases">
        <title>Black Yeasts Isolated from many extreme environments.</title>
        <authorList>
            <person name="Coleine C."/>
            <person name="Stajich J.E."/>
            <person name="Selbmann L."/>
        </authorList>
    </citation>
    <scope>NUCLEOTIDE SEQUENCE [LARGE SCALE GENOMIC DNA]</scope>
    <source>
        <strain evidence="5 6">CCFEE 5792</strain>
    </source>
</reference>
<feature type="transmembrane region" description="Helical" evidence="4">
    <location>
        <begin position="128"/>
        <end position="147"/>
    </location>
</feature>
<dbReference type="InterPro" id="IPR002347">
    <property type="entry name" value="SDR_fam"/>
</dbReference>
<keyword evidence="6" id="KW-1185">Reference proteome</keyword>
<comment type="caution">
    <text evidence="5">The sequence shown here is derived from an EMBL/GenBank/DDBJ whole genome shotgun (WGS) entry which is preliminary data.</text>
</comment>
<keyword evidence="4" id="KW-0812">Transmembrane</keyword>
<evidence type="ECO:0000256" key="3">
    <source>
        <dbReference type="RuleBase" id="RU000363"/>
    </source>
</evidence>
<dbReference type="AlphaFoldDB" id="A0AAV9NRS9"/>
<dbReference type="EMBL" id="JAVRRD010000002">
    <property type="protein sequence ID" value="KAK5062655.1"/>
    <property type="molecule type" value="Genomic_DNA"/>
</dbReference>
<dbReference type="Proteomes" id="UP001358417">
    <property type="component" value="Unassembled WGS sequence"/>
</dbReference>
<dbReference type="PANTHER" id="PTHR43976">
    <property type="entry name" value="SHORT CHAIN DEHYDROGENASE"/>
    <property type="match status" value="1"/>
</dbReference>
<keyword evidence="2" id="KW-0560">Oxidoreductase</keyword>
<dbReference type="GeneID" id="89972906"/>
<dbReference type="PRINTS" id="PR00080">
    <property type="entry name" value="SDRFAMILY"/>
</dbReference>
<name>A0AAV9NRS9_9EURO</name>
<protein>
    <submittedName>
        <fullName evidence="5">Uncharacterized protein</fullName>
    </submittedName>
</protein>
<dbReference type="Gene3D" id="3.40.50.720">
    <property type="entry name" value="NAD(P)-binding Rossmann-like Domain"/>
    <property type="match status" value="1"/>
</dbReference>
<evidence type="ECO:0000256" key="1">
    <source>
        <dbReference type="ARBA" id="ARBA00006484"/>
    </source>
</evidence>
<dbReference type="CDD" id="cd05374">
    <property type="entry name" value="17beta-HSD-like_SDR_c"/>
    <property type="match status" value="1"/>
</dbReference>
<dbReference type="GO" id="GO:0016491">
    <property type="term" value="F:oxidoreductase activity"/>
    <property type="evidence" value="ECO:0007669"/>
    <property type="project" value="UniProtKB-KW"/>
</dbReference>
<proteinExistence type="inferred from homology"/>
<dbReference type="InterPro" id="IPR036291">
    <property type="entry name" value="NAD(P)-bd_dom_sf"/>
</dbReference>
<evidence type="ECO:0000313" key="6">
    <source>
        <dbReference type="Proteomes" id="UP001358417"/>
    </source>
</evidence>